<comment type="caution">
    <text evidence="1">The sequence shown here is derived from an EMBL/GenBank/DDBJ whole genome shotgun (WGS) entry which is preliminary data.</text>
</comment>
<protein>
    <recommendedName>
        <fullName evidence="3">OTU domain-containing protein</fullName>
    </recommendedName>
</protein>
<dbReference type="AlphaFoldDB" id="A0A4U5MK55"/>
<dbReference type="Proteomes" id="UP000298663">
    <property type="component" value="Unassembled WGS sequence"/>
</dbReference>
<evidence type="ECO:0008006" key="3">
    <source>
        <dbReference type="Google" id="ProtNLM"/>
    </source>
</evidence>
<sequence length="195" mass="22147">MLSQVRPWIHRARDGSKTEPEFQASPVFLTMPARIDWENAGVKKIINEDRSKKLSHRDAAQLLSPIVGYHVSHATIGKFLRRKNNNRFGVHANPSVVGRARGDGHCGFRSFAQCIFGPGNDEHIYLALRKHICDYLLKAPYPIWYEIFKPRISMIMHLEKMRTNAWMTSLELQAAATLLDITFRSSPPTSVAHVG</sequence>
<evidence type="ECO:0000313" key="1">
    <source>
        <dbReference type="EMBL" id="TKR69761.1"/>
    </source>
</evidence>
<name>A0A4U5MK55_STECR</name>
<proteinExistence type="predicted"/>
<accession>A0A4U5MK55</accession>
<evidence type="ECO:0000313" key="2">
    <source>
        <dbReference type="Proteomes" id="UP000298663"/>
    </source>
</evidence>
<dbReference type="EMBL" id="AZBU02000007">
    <property type="protein sequence ID" value="TKR69761.1"/>
    <property type="molecule type" value="Genomic_DNA"/>
</dbReference>
<gene>
    <name evidence="1" type="ORF">L596_021871</name>
</gene>
<reference evidence="1 2" key="2">
    <citation type="journal article" date="2019" name="G3 (Bethesda)">
        <title>Hybrid Assembly of the Genome of the Entomopathogenic Nematode Steinernema carpocapsae Identifies the X-Chromosome.</title>
        <authorList>
            <person name="Serra L."/>
            <person name="Macchietto M."/>
            <person name="Macias-Munoz A."/>
            <person name="McGill C.J."/>
            <person name="Rodriguez I.M."/>
            <person name="Rodriguez B."/>
            <person name="Murad R."/>
            <person name="Mortazavi A."/>
        </authorList>
    </citation>
    <scope>NUCLEOTIDE SEQUENCE [LARGE SCALE GENOMIC DNA]</scope>
    <source>
        <strain evidence="1 2">ALL</strain>
    </source>
</reference>
<organism evidence="1 2">
    <name type="scientific">Steinernema carpocapsae</name>
    <name type="common">Entomopathogenic nematode</name>
    <dbReference type="NCBI Taxonomy" id="34508"/>
    <lineage>
        <taxon>Eukaryota</taxon>
        <taxon>Metazoa</taxon>
        <taxon>Ecdysozoa</taxon>
        <taxon>Nematoda</taxon>
        <taxon>Chromadorea</taxon>
        <taxon>Rhabditida</taxon>
        <taxon>Tylenchina</taxon>
        <taxon>Panagrolaimomorpha</taxon>
        <taxon>Strongyloidoidea</taxon>
        <taxon>Steinernematidae</taxon>
        <taxon>Steinernema</taxon>
    </lineage>
</organism>
<dbReference type="InterPro" id="IPR038765">
    <property type="entry name" value="Papain-like_cys_pep_sf"/>
</dbReference>
<keyword evidence="2" id="KW-1185">Reference proteome</keyword>
<dbReference type="SUPFAM" id="SSF54001">
    <property type="entry name" value="Cysteine proteinases"/>
    <property type="match status" value="1"/>
</dbReference>
<reference evidence="1 2" key="1">
    <citation type="journal article" date="2015" name="Genome Biol.">
        <title>Comparative genomics of Steinernema reveals deeply conserved gene regulatory networks.</title>
        <authorList>
            <person name="Dillman A.R."/>
            <person name="Macchietto M."/>
            <person name="Porter C.F."/>
            <person name="Rogers A."/>
            <person name="Williams B."/>
            <person name="Antoshechkin I."/>
            <person name="Lee M.M."/>
            <person name="Goodwin Z."/>
            <person name="Lu X."/>
            <person name="Lewis E.E."/>
            <person name="Goodrich-Blair H."/>
            <person name="Stock S.P."/>
            <person name="Adams B.J."/>
            <person name="Sternberg P.W."/>
            <person name="Mortazavi A."/>
        </authorList>
    </citation>
    <scope>NUCLEOTIDE SEQUENCE [LARGE SCALE GENOMIC DNA]</scope>
    <source>
        <strain evidence="1 2">ALL</strain>
    </source>
</reference>
<dbReference type="Gene3D" id="3.90.70.80">
    <property type="match status" value="1"/>
</dbReference>